<keyword evidence="3" id="KW-1185">Reference proteome</keyword>
<sequence>MAHAPPPPPTSYDPDSPNERAPPLPDAPPVRLPGSASAVLQPPLSRRGSGPGLLLVLPGQGPAEDVGRGVLLDPPPVQKWAEEGFCVVGVTWDGKMDMEAGAIRERVRVLVEDLGRGVRALQSHASVDVKDKFGLIVYDDEATTALLSPETSCLPTEIGCIAIFARPADSAAHLQANVPVFTHIPLGGQDSTPYKPSRPSTATYPSCGRAFVVPGAAGYNGPAAALAHTHTLVFLRKHLGGPAFDIEAVWEEHTYWEFERRSVAATMATMVAEPYVNHVPTMTGGMGREQLTAFYRDHFIFANPSDTALQPLSRTIGPDRIVDEFIFSCTHASHIPWLLPHVPATHLPLAIPMAAVVNVRGDRVYHEHIWWDQATALRQVGILPTHLPASVSSRVGGMEEKGIVRLPVAGAECARFLADKMSGRSNEMLDPAWAASSDAVEKT</sequence>
<dbReference type="GO" id="GO:0030638">
    <property type="term" value="P:polyketide metabolic process"/>
    <property type="evidence" value="ECO:0007669"/>
    <property type="project" value="InterPro"/>
</dbReference>
<dbReference type="OrthoDB" id="5440at2759"/>
<evidence type="ECO:0000313" key="2">
    <source>
        <dbReference type="EMBL" id="KJZ73933.1"/>
    </source>
</evidence>
<accession>A0A0F7ZTY7</accession>
<dbReference type="Gene3D" id="3.40.50.1820">
    <property type="entry name" value="alpha/beta hydrolase"/>
    <property type="match status" value="1"/>
</dbReference>
<evidence type="ECO:0008006" key="4">
    <source>
        <dbReference type="Google" id="ProtNLM"/>
    </source>
</evidence>
<reference evidence="2 3" key="1">
    <citation type="journal article" date="2014" name="Genome Biol. Evol.">
        <title>Comparative genomics and transcriptomics analyses reveal divergent lifestyle features of nematode endoparasitic fungus Hirsutella minnesotensis.</title>
        <authorList>
            <person name="Lai Y."/>
            <person name="Liu K."/>
            <person name="Zhang X."/>
            <person name="Zhang X."/>
            <person name="Li K."/>
            <person name="Wang N."/>
            <person name="Shu C."/>
            <person name="Wu Y."/>
            <person name="Wang C."/>
            <person name="Bushley K.E."/>
            <person name="Xiang M."/>
            <person name="Liu X."/>
        </authorList>
    </citation>
    <scope>NUCLEOTIDE SEQUENCE [LARGE SCALE GENOMIC DNA]</scope>
    <source>
        <strain evidence="2 3">3608</strain>
    </source>
</reference>
<dbReference type="SUPFAM" id="SSF54427">
    <property type="entry name" value="NTF2-like"/>
    <property type="match status" value="1"/>
</dbReference>
<dbReference type="AlphaFoldDB" id="A0A0F7ZTY7"/>
<organism evidence="2 3">
    <name type="scientific">Hirsutella minnesotensis 3608</name>
    <dbReference type="NCBI Taxonomy" id="1043627"/>
    <lineage>
        <taxon>Eukaryota</taxon>
        <taxon>Fungi</taxon>
        <taxon>Dikarya</taxon>
        <taxon>Ascomycota</taxon>
        <taxon>Pezizomycotina</taxon>
        <taxon>Sordariomycetes</taxon>
        <taxon>Hypocreomycetidae</taxon>
        <taxon>Hypocreales</taxon>
        <taxon>Ophiocordycipitaceae</taxon>
        <taxon>Hirsutella</taxon>
    </lineage>
</organism>
<dbReference type="InterPro" id="IPR032710">
    <property type="entry name" value="NTF2-like_dom_sf"/>
</dbReference>
<feature type="region of interest" description="Disordered" evidence="1">
    <location>
        <begin position="1"/>
        <end position="46"/>
    </location>
</feature>
<proteinExistence type="predicted"/>
<feature type="compositionally biased region" description="Pro residues" evidence="1">
    <location>
        <begin position="20"/>
        <end position="31"/>
    </location>
</feature>
<dbReference type="InterPro" id="IPR029058">
    <property type="entry name" value="AB_hydrolase_fold"/>
</dbReference>
<name>A0A0F7ZTY7_9HYPO</name>
<dbReference type="PANTHER" id="PTHR38436">
    <property type="entry name" value="POLYKETIDE CYCLASE SNOAL-LIKE DOMAIN"/>
    <property type="match status" value="1"/>
</dbReference>
<dbReference type="EMBL" id="KQ030530">
    <property type="protein sequence ID" value="KJZ73933.1"/>
    <property type="molecule type" value="Genomic_DNA"/>
</dbReference>
<dbReference type="InterPro" id="IPR009959">
    <property type="entry name" value="Cyclase_SnoaL-like"/>
</dbReference>
<gene>
    <name evidence="2" type="ORF">HIM_06601</name>
</gene>
<feature type="compositionally biased region" description="Pro residues" evidence="1">
    <location>
        <begin position="1"/>
        <end position="11"/>
    </location>
</feature>
<dbReference type="PANTHER" id="PTHR38436:SF3">
    <property type="entry name" value="CARBOXYMETHYLENEBUTENOLIDASE-RELATED"/>
    <property type="match status" value="1"/>
</dbReference>
<evidence type="ECO:0000313" key="3">
    <source>
        <dbReference type="Proteomes" id="UP000054481"/>
    </source>
</evidence>
<dbReference type="Gene3D" id="3.10.450.50">
    <property type="match status" value="1"/>
</dbReference>
<evidence type="ECO:0000256" key="1">
    <source>
        <dbReference type="SAM" id="MobiDB-lite"/>
    </source>
</evidence>
<dbReference type="Proteomes" id="UP000054481">
    <property type="component" value="Unassembled WGS sequence"/>
</dbReference>
<protein>
    <recommendedName>
        <fullName evidence="4">SnoaL-like domain-containing protein</fullName>
    </recommendedName>
</protein>